<dbReference type="RefSeq" id="WP_143038394.1">
    <property type="nucleotide sequence ID" value="NZ_FNTJ01000003.1"/>
</dbReference>
<accession>A0A1H5A9B4</accession>
<sequence>MRNQRDSWLAGLSKDEFASLPAWEFITHEESRQQWIAVVRTKLTTRHTDSEILSSLYLGLHNTVTRAIQRHKDCAPDRRGSIVIGSALAYIRKEGIAALYNEIKGSTGVTTISLEALCEEVPRFHTLEGSYLSANSDYNESVPVTPQFLAEEQAVADLLFQERHHLCENIKHHLTPREVQVMRLTVIDHLDAEDISEILQVSRRQVWKLQRELRLKLLDIAKATGVPEKSYRSFSELMRA</sequence>
<proteinExistence type="predicted"/>
<dbReference type="EMBL" id="FNTJ01000003">
    <property type="protein sequence ID" value="SED38341.1"/>
    <property type="molecule type" value="Genomic_DNA"/>
</dbReference>
<dbReference type="InterPro" id="IPR013324">
    <property type="entry name" value="RNA_pol_sigma_r3/r4-like"/>
</dbReference>
<dbReference type="AlphaFoldDB" id="A0A1H5A9B4"/>
<evidence type="ECO:0000313" key="2">
    <source>
        <dbReference type="Proteomes" id="UP000198982"/>
    </source>
</evidence>
<dbReference type="Gene3D" id="1.20.140.160">
    <property type="match status" value="1"/>
</dbReference>
<organism evidence="1 2">
    <name type="scientific">Pseudomonas saponiphila</name>
    <dbReference type="NCBI Taxonomy" id="556534"/>
    <lineage>
        <taxon>Bacteria</taxon>
        <taxon>Pseudomonadati</taxon>
        <taxon>Pseudomonadota</taxon>
        <taxon>Gammaproteobacteria</taxon>
        <taxon>Pseudomonadales</taxon>
        <taxon>Pseudomonadaceae</taxon>
        <taxon>Pseudomonas</taxon>
    </lineage>
</organism>
<protein>
    <submittedName>
        <fullName evidence="1">Uncharacterized protein</fullName>
    </submittedName>
</protein>
<dbReference type="Proteomes" id="UP000198982">
    <property type="component" value="Unassembled WGS sequence"/>
</dbReference>
<gene>
    <name evidence="1" type="ORF">SAMN05216178_7024</name>
</gene>
<keyword evidence="2" id="KW-1185">Reference proteome</keyword>
<reference evidence="2" key="1">
    <citation type="submission" date="2016-10" db="EMBL/GenBank/DDBJ databases">
        <authorList>
            <person name="Varghese N."/>
            <person name="Submissions S."/>
        </authorList>
    </citation>
    <scope>NUCLEOTIDE SEQUENCE [LARGE SCALE GENOMIC DNA]</scope>
    <source>
        <strain evidence="2">DSM 9751</strain>
    </source>
</reference>
<evidence type="ECO:0000313" key="1">
    <source>
        <dbReference type="EMBL" id="SED38341.1"/>
    </source>
</evidence>
<dbReference type="SUPFAM" id="SSF88659">
    <property type="entry name" value="Sigma3 and sigma4 domains of RNA polymerase sigma factors"/>
    <property type="match status" value="1"/>
</dbReference>
<name>A0A1H5A9B4_9PSED</name>